<dbReference type="PROSITE" id="PS50082">
    <property type="entry name" value="WD_REPEATS_2"/>
    <property type="match status" value="4"/>
</dbReference>
<dbReference type="PROSITE" id="PS50294">
    <property type="entry name" value="WD_REPEATS_REGION"/>
    <property type="match status" value="2"/>
</dbReference>
<keyword evidence="4" id="KW-0539">Nucleus</keyword>
<dbReference type="OrthoDB" id="189968at2759"/>
<dbReference type="STRING" id="765915.A0A1Y2HC37"/>
<gene>
    <name evidence="7" type="ORF">BCR44DRAFT_133191</name>
</gene>
<accession>A0A1Y2HC37</accession>
<keyword evidence="3" id="KW-0677">Repeat</keyword>
<feature type="repeat" description="WD" evidence="5">
    <location>
        <begin position="184"/>
        <end position="225"/>
    </location>
</feature>
<comment type="subcellular location">
    <subcellularLocation>
        <location evidence="1">Nucleus</location>
    </subcellularLocation>
</comment>
<keyword evidence="8" id="KW-1185">Reference proteome</keyword>
<dbReference type="InterPro" id="IPR015943">
    <property type="entry name" value="WD40/YVTN_repeat-like_dom_sf"/>
</dbReference>
<dbReference type="InterPro" id="IPR001680">
    <property type="entry name" value="WD40_rpt"/>
</dbReference>
<sequence length="579" mass="63710">MKDKFFAAEPKKRPKKRPASAAGAADSDSASAATKAKRSRSNPAVSSSSSALKAKPKPSKRAAAADADISGSDSDPEADNVGDGIDIDRTVYSKDDEDSADEDGNRESAAEKRLRLAKAYLDQVKGAAARKAGFEGDDLDAEEMDRDLIAERLRDDALESRGRLWRTLASQYLHTLPIEPTKFPRGHQQSLTCLAVSPNRAYVFSGSKDGSIIQWNAATKRKERTLLGLVKSAPADLAAKGHTRDVLCLAANGQYLVSGGNDHKLNVWAMPNLDHVRQFNSHRDAVTGCVIRKGTPHLYTSSRDRTVKTWNLDEMTYVETLFGHQDPVAAIDTVNKEHCVTAGGRDKTMRLWKIVEESQLLFRASHFHGSLDVVWQVTEDLFVSGDDHGHISLWHTGKKKAVFTIHHAHGYVPQSEQDVELGLPRKPYWITALAGIKFADIMFSGSWSGEIKAWRIDRVAQKIVAVGTLPVVGCVNALTVVEPVSFPAAFENAEQAEVAKVDRMSQDPEHAIVVYAGVGQEHRDGRWWRVKEARNTVYEFVLRPKVPKLSEAKKKQTLIRSAIAGEADDADADDGEFAW</sequence>
<dbReference type="GO" id="GO:0034511">
    <property type="term" value="F:U3 snoRNA binding"/>
    <property type="evidence" value="ECO:0007669"/>
    <property type="project" value="InterPro"/>
</dbReference>
<feature type="region of interest" description="Disordered" evidence="6">
    <location>
        <begin position="1"/>
        <end position="109"/>
    </location>
</feature>
<feature type="compositionally biased region" description="Low complexity" evidence="6">
    <location>
        <begin position="19"/>
        <end position="34"/>
    </location>
</feature>
<feature type="compositionally biased region" description="Basic and acidic residues" evidence="6">
    <location>
        <begin position="1"/>
        <end position="11"/>
    </location>
</feature>
<dbReference type="GO" id="GO:0032040">
    <property type="term" value="C:small-subunit processome"/>
    <property type="evidence" value="ECO:0007669"/>
    <property type="project" value="TreeGrafter"/>
</dbReference>
<evidence type="ECO:0000256" key="2">
    <source>
        <dbReference type="ARBA" id="ARBA00022574"/>
    </source>
</evidence>
<reference evidence="7 8" key="1">
    <citation type="submission" date="2016-07" db="EMBL/GenBank/DDBJ databases">
        <title>Pervasive Adenine N6-methylation of Active Genes in Fungi.</title>
        <authorList>
            <consortium name="DOE Joint Genome Institute"/>
            <person name="Mondo S.J."/>
            <person name="Dannebaum R.O."/>
            <person name="Kuo R.C."/>
            <person name="Labutti K."/>
            <person name="Haridas S."/>
            <person name="Kuo A."/>
            <person name="Salamov A."/>
            <person name="Ahrendt S.R."/>
            <person name="Lipzen A."/>
            <person name="Sullivan W."/>
            <person name="Andreopoulos W.B."/>
            <person name="Clum A."/>
            <person name="Lindquist E."/>
            <person name="Daum C."/>
            <person name="Ramamoorthy G.K."/>
            <person name="Gryganskyi A."/>
            <person name="Culley D."/>
            <person name="Magnuson J.K."/>
            <person name="James T.Y."/>
            <person name="O'Malley M.A."/>
            <person name="Stajich J.E."/>
            <person name="Spatafora J.W."/>
            <person name="Visel A."/>
            <person name="Grigoriev I.V."/>
        </authorList>
    </citation>
    <scope>NUCLEOTIDE SEQUENCE [LARGE SCALE GENOMIC DNA]</scope>
    <source>
        <strain evidence="7 8">PL171</strain>
    </source>
</reference>
<dbReference type="Proteomes" id="UP000193411">
    <property type="component" value="Unassembled WGS sequence"/>
</dbReference>
<evidence type="ECO:0000256" key="5">
    <source>
        <dbReference type="PROSITE-ProRule" id="PRU00221"/>
    </source>
</evidence>
<evidence type="ECO:0000256" key="3">
    <source>
        <dbReference type="ARBA" id="ARBA00022737"/>
    </source>
</evidence>
<dbReference type="PRINTS" id="PR00320">
    <property type="entry name" value="GPROTEINBRPT"/>
</dbReference>
<dbReference type="PROSITE" id="PS00678">
    <property type="entry name" value="WD_REPEATS_1"/>
    <property type="match status" value="1"/>
</dbReference>
<name>A0A1Y2HC37_9FUNG</name>
<evidence type="ECO:0000313" key="7">
    <source>
        <dbReference type="EMBL" id="ORZ32075.1"/>
    </source>
</evidence>
<dbReference type="PANTHER" id="PTHR19865">
    <property type="entry name" value="U3 SMALL NUCLEOLAR RNA INTERACTING PROTEIN 2"/>
    <property type="match status" value="1"/>
</dbReference>
<dbReference type="InterPro" id="IPR019775">
    <property type="entry name" value="WD40_repeat_CS"/>
</dbReference>
<dbReference type="SMART" id="SM00320">
    <property type="entry name" value="WD40"/>
    <property type="match status" value="6"/>
</dbReference>
<dbReference type="Gene3D" id="2.130.10.10">
    <property type="entry name" value="YVTN repeat-like/Quinoprotein amine dehydrogenase"/>
    <property type="match status" value="1"/>
</dbReference>
<feature type="repeat" description="WD" evidence="5">
    <location>
        <begin position="321"/>
        <end position="362"/>
    </location>
</feature>
<feature type="repeat" description="WD" evidence="5">
    <location>
        <begin position="239"/>
        <end position="278"/>
    </location>
</feature>
<dbReference type="InterPro" id="IPR020472">
    <property type="entry name" value="WD40_PAC1"/>
</dbReference>
<evidence type="ECO:0000256" key="6">
    <source>
        <dbReference type="SAM" id="MobiDB-lite"/>
    </source>
</evidence>
<evidence type="ECO:0000313" key="8">
    <source>
        <dbReference type="Proteomes" id="UP000193411"/>
    </source>
</evidence>
<dbReference type="AlphaFoldDB" id="A0A1Y2HC37"/>
<evidence type="ECO:0000256" key="4">
    <source>
        <dbReference type="ARBA" id="ARBA00023242"/>
    </source>
</evidence>
<dbReference type="SUPFAM" id="SSF50978">
    <property type="entry name" value="WD40 repeat-like"/>
    <property type="match status" value="1"/>
</dbReference>
<feature type="repeat" description="WD" evidence="5">
    <location>
        <begin position="279"/>
        <end position="320"/>
    </location>
</feature>
<feature type="compositionally biased region" description="Low complexity" evidence="6">
    <location>
        <begin position="61"/>
        <end position="73"/>
    </location>
</feature>
<dbReference type="EMBL" id="MCFL01000051">
    <property type="protein sequence ID" value="ORZ32075.1"/>
    <property type="molecule type" value="Genomic_DNA"/>
</dbReference>
<keyword evidence="2 5" id="KW-0853">WD repeat</keyword>
<feature type="compositionally biased region" description="Low complexity" evidence="6">
    <location>
        <begin position="41"/>
        <end position="53"/>
    </location>
</feature>
<proteinExistence type="predicted"/>
<protein>
    <submittedName>
        <fullName evidence="7">WD40-repeat-containing domain protein</fullName>
    </submittedName>
</protein>
<dbReference type="InterPro" id="IPR039241">
    <property type="entry name" value="Rrp9-like"/>
</dbReference>
<dbReference type="Pfam" id="PF00400">
    <property type="entry name" value="WD40"/>
    <property type="match status" value="4"/>
</dbReference>
<organism evidence="7 8">
    <name type="scientific">Catenaria anguillulae PL171</name>
    <dbReference type="NCBI Taxonomy" id="765915"/>
    <lineage>
        <taxon>Eukaryota</taxon>
        <taxon>Fungi</taxon>
        <taxon>Fungi incertae sedis</taxon>
        <taxon>Blastocladiomycota</taxon>
        <taxon>Blastocladiomycetes</taxon>
        <taxon>Blastocladiales</taxon>
        <taxon>Catenariaceae</taxon>
        <taxon>Catenaria</taxon>
    </lineage>
</organism>
<dbReference type="InterPro" id="IPR036322">
    <property type="entry name" value="WD40_repeat_dom_sf"/>
</dbReference>
<dbReference type="CDD" id="cd00200">
    <property type="entry name" value="WD40"/>
    <property type="match status" value="1"/>
</dbReference>
<dbReference type="PANTHER" id="PTHR19865:SF0">
    <property type="entry name" value="U3 SMALL NUCLEOLAR RNA-INTERACTING PROTEIN 2"/>
    <property type="match status" value="1"/>
</dbReference>
<evidence type="ECO:0000256" key="1">
    <source>
        <dbReference type="ARBA" id="ARBA00004123"/>
    </source>
</evidence>
<comment type="caution">
    <text evidence="7">The sequence shown here is derived from an EMBL/GenBank/DDBJ whole genome shotgun (WGS) entry which is preliminary data.</text>
</comment>